<evidence type="ECO:0000256" key="1">
    <source>
        <dbReference type="ARBA" id="ARBA00022737"/>
    </source>
</evidence>
<evidence type="ECO:0000256" key="3">
    <source>
        <dbReference type="PROSITE-ProRule" id="PRU00339"/>
    </source>
</evidence>
<evidence type="ECO:0000313" key="6">
    <source>
        <dbReference type="Proteomes" id="UP000231474"/>
    </source>
</evidence>
<dbReference type="InterPro" id="IPR011990">
    <property type="entry name" value="TPR-like_helical_dom_sf"/>
</dbReference>
<dbReference type="SMART" id="SM00028">
    <property type="entry name" value="TPR"/>
    <property type="match status" value="2"/>
</dbReference>
<dbReference type="InterPro" id="IPR019734">
    <property type="entry name" value="TPR_rpt"/>
</dbReference>
<evidence type="ECO:0000256" key="4">
    <source>
        <dbReference type="SAM" id="Phobius"/>
    </source>
</evidence>
<evidence type="ECO:0000256" key="2">
    <source>
        <dbReference type="ARBA" id="ARBA00022803"/>
    </source>
</evidence>
<feature type="non-terminal residue" evidence="5">
    <location>
        <position position="1"/>
    </location>
</feature>
<dbReference type="PROSITE" id="PS50005">
    <property type="entry name" value="TPR"/>
    <property type="match status" value="2"/>
</dbReference>
<dbReference type="InterPro" id="IPR050498">
    <property type="entry name" value="Ycf3"/>
</dbReference>
<keyword evidence="2 3" id="KW-0802">TPR repeat</keyword>
<dbReference type="Proteomes" id="UP000231474">
    <property type="component" value="Unassembled WGS sequence"/>
</dbReference>
<protein>
    <submittedName>
        <fullName evidence="5">Uncharacterized protein</fullName>
    </submittedName>
</protein>
<sequence length="284" mass="32340">NEYLNFLATTGAVGLGSYLLLIGWIIWWNFKHLKSSALFAGWASILITNFFGFSVVPVALFFFLFPAFAVVLAREDSPPSRPQKQVPITNYQLLITILVLFTICYFLFSISRFWYADVLYARGNRLNKQGVYDQAFNTLQRAVSLNSSEPLYHDELAWSSASLAVLAAEQEEIEASNQLVQISLSESDKALKISPRHLNFLRTRAKIYYRLYSLDPSFLQPALQILLRASELAPTDAKIFYNLGLVYYQLGQKQEAVETLQKTLNLKPNYQEAKTALDLILKEK</sequence>
<dbReference type="Pfam" id="PF00515">
    <property type="entry name" value="TPR_1"/>
    <property type="match status" value="1"/>
</dbReference>
<comment type="caution">
    <text evidence="5">The sequence shown here is derived from an EMBL/GenBank/DDBJ whole genome shotgun (WGS) entry which is preliminary data.</text>
</comment>
<keyword evidence="4" id="KW-1133">Transmembrane helix</keyword>
<proteinExistence type="predicted"/>
<evidence type="ECO:0000313" key="5">
    <source>
        <dbReference type="EMBL" id="PJE67739.1"/>
    </source>
</evidence>
<dbReference type="GO" id="GO:0046813">
    <property type="term" value="P:receptor-mediated virion attachment to host cell"/>
    <property type="evidence" value="ECO:0007669"/>
    <property type="project" value="TreeGrafter"/>
</dbReference>
<feature type="transmembrane region" description="Helical" evidence="4">
    <location>
        <begin position="6"/>
        <end position="28"/>
    </location>
</feature>
<name>A0A2M8L484_9BACT</name>
<dbReference type="EMBL" id="PFEK01000012">
    <property type="protein sequence ID" value="PJE67739.1"/>
    <property type="molecule type" value="Genomic_DNA"/>
</dbReference>
<keyword evidence="1" id="KW-0677">Repeat</keyword>
<reference evidence="6" key="1">
    <citation type="submission" date="2017-09" db="EMBL/GenBank/DDBJ databases">
        <title>Depth-based differentiation of microbial function through sediment-hosted aquifers and enrichment of novel symbionts in the deep terrestrial subsurface.</title>
        <authorList>
            <person name="Probst A.J."/>
            <person name="Ladd B."/>
            <person name="Jarett J.K."/>
            <person name="Geller-Mcgrath D.E."/>
            <person name="Sieber C.M.K."/>
            <person name="Emerson J.B."/>
            <person name="Anantharaman K."/>
            <person name="Thomas B.C."/>
            <person name="Malmstrom R."/>
            <person name="Stieglmeier M."/>
            <person name="Klingl A."/>
            <person name="Woyke T."/>
            <person name="Ryan C.M."/>
            <person name="Banfield J.F."/>
        </authorList>
    </citation>
    <scope>NUCLEOTIDE SEQUENCE [LARGE SCALE GENOMIC DNA]</scope>
</reference>
<accession>A0A2M8L484</accession>
<dbReference type="PROSITE" id="PS50293">
    <property type="entry name" value="TPR_REGION"/>
    <property type="match status" value="1"/>
</dbReference>
<keyword evidence="4" id="KW-0812">Transmembrane</keyword>
<dbReference type="Gene3D" id="1.25.40.10">
    <property type="entry name" value="Tetratricopeptide repeat domain"/>
    <property type="match status" value="2"/>
</dbReference>
<keyword evidence="4" id="KW-0472">Membrane</keyword>
<dbReference type="PANTHER" id="PTHR44858">
    <property type="entry name" value="TETRATRICOPEPTIDE REPEAT PROTEIN 6"/>
    <property type="match status" value="1"/>
</dbReference>
<feature type="repeat" description="TPR" evidence="3">
    <location>
        <begin position="116"/>
        <end position="149"/>
    </location>
</feature>
<dbReference type="GO" id="GO:0009279">
    <property type="term" value="C:cell outer membrane"/>
    <property type="evidence" value="ECO:0007669"/>
    <property type="project" value="TreeGrafter"/>
</dbReference>
<dbReference type="PANTHER" id="PTHR44858:SF1">
    <property type="entry name" value="UDP-N-ACETYLGLUCOSAMINE--PEPTIDE N-ACETYLGLUCOSAMINYLTRANSFERASE SPINDLY-RELATED"/>
    <property type="match status" value="1"/>
</dbReference>
<dbReference type="AlphaFoldDB" id="A0A2M8L484"/>
<organism evidence="5 6">
    <name type="scientific">Candidatus Shapirobacteria bacterium CG10_big_fil_rev_8_21_14_0_10_40_9</name>
    <dbReference type="NCBI Taxonomy" id="1974888"/>
    <lineage>
        <taxon>Bacteria</taxon>
        <taxon>Candidatus Shapironibacteriota</taxon>
    </lineage>
</organism>
<feature type="transmembrane region" description="Helical" evidence="4">
    <location>
        <begin position="93"/>
        <end position="115"/>
    </location>
</feature>
<dbReference type="SUPFAM" id="SSF48452">
    <property type="entry name" value="TPR-like"/>
    <property type="match status" value="1"/>
</dbReference>
<gene>
    <name evidence="5" type="ORF">COU95_00720</name>
</gene>
<feature type="transmembrane region" description="Helical" evidence="4">
    <location>
        <begin position="40"/>
        <end position="73"/>
    </location>
</feature>
<feature type="repeat" description="TPR" evidence="3">
    <location>
        <begin position="237"/>
        <end position="270"/>
    </location>
</feature>